<name>A0A315ZZW5_9FIRM</name>
<organism evidence="3 4">
    <name type="scientific">Faecalicatena contorta</name>
    <dbReference type="NCBI Taxonomy" id="39482"/>
    <lineage>
        <taxon>Bacteria</taxon>
        <taxon>Bacillati</taxon>
        <taxon>Bacillota</taxon>
        <taxon>Clostridia</taxon>
        <taxon>Lachnospirales</taxon>
        <taxon>Lachnospiraceae</taxon>
        <taxon>Faecalicatena</taxon>
    </lineage>
</organism>
<dbReference type="InterPro" id="IPR017552">
    <property type="entry name" value="PHI/rmpB"/>
</dbReference>
<dbReference type="GO" id="GO:1901135">
    <property type="term" value="P:carbohydrate derivative metabolic process"/>
    <property type="evidence" value="ECO:0007669"/>
    <property type="project" value="InterPro"/>
</dbReference>
<dbReference type="AlphaFoldDB" id="A0A315ZZW5"/>
<dbReference type="PROSITE" id="PS51464">
    <property type="entry name" value="SIS"/>
    <property type="match status" value="1"/>
</dbReference>
<gene>
    <name evidence="3" type="ORF">SAMN05216529_104149</name>
</gene>
<dbReference type="PANTHER" id="PTHR43443:SF1">
    <property type="entry name" value="3-HEXULOSE-6-PHOSPHATE ISOMERASE"/>
    <property type="match status" value="1"/>
</dbReference>
<feature type="domain" description="SIS" evidence="2">
    <location>
        <begin position="31"/>
        <end position="175"/>
    </location>
</feature>
<dbReference type="Gene3D" id="3.40.50.10490">
    <property type="entry name" value="Glucose-6-phosphate isomerase like protein, domain 1"/>
    <property type="match status" value="1"/>
</dbReference>
<dbReference type="InterPro" id="IPR046348">
    <property type="entry name" value="SIS_dom_sf"/>
</dbReference>
<dbReference type="InterPro" id="IPR001347">
    <property type="entry name" value="SIS_dom"/>
</dbReference>
<dbReference type="PANTHER" id="PTHR43443">
    <property type="entry name" value="3-HEXULOSE-6-PHOSPHATE ISOMERASE"/>
    <property type="match status" value="1"/>
</dbReference>
<reference evidence="4" key="1">
    <citation type="submission" date="2017-07" db="EMBL/GenBank/DDBJ databases">
        <authorList>
            <person name="Varghese N."/>
            <person name="Submissions S."/>
        </authorList>
    </citation>
    <scope>NUCLEOTIDE SEQUENCE [LARGE SCALE GENOMIC DNA]</scope>
    <source>
        <strain evidence="4">NLAE-zl-C134</strain>
    </source>
</reference>
<keyword evidence="3" id="KW-0413">Isomerase</keyword>
<dbReference type="RefSeq" id="WP_330405900.1">
    <property type="nucleotide sequence ID" value="NZ_QGDS01000004.1"/>
</dbReference>
<dbReference type="Proteomes" id="UP000254051">
    <property type="component" value="Unassembled WGS sequence"/>
</dbReference>
<dbReference type="GO" id="GO:0097367">
    <property type="term" value="F:carbohydrate derivative binding"/>
    <property type="evidence" value="ECO:0007669"/>
    <property type="project" value="InterPro"/>
</dbReference>
<accession>A0A315ZZW5</accession>
<evidence type="ECO:0000313" key="4">
    <source>
        <dbReference type="Proteomes" id="UP000254051"/>
    </source>
</evidence>
<keyword evidence="4" id="KW-1185">Reference proteome</keyword>
<comment type="similarity">
    <text evidence="1">Belongs to the SIS family. PHI subfamily.</text>
</comment>
<dbReference type="NCBIfam" id="TIGR03127">
    <property type="entry name" value="RuMP_HxlB"/>
    <property type="match status" value="1"/>
</dbReference>
<proteinExistence type="inferred from homology"/>
<sequence length="188" mass="20696">MDKQQYEKMKNIVIEECRKALDAVEPEKVQTYLEIVAGAEKVFFVGVGRVLLSLEAIAKRYAHLGIHSVVVGQITEPAITKKDVLIVGSGSGETLYPAGIAKKAKTIGAKVIHIGSNPNSSLKNVADLFVRIPVESRAKMEDEIHSGQPMTSLFEQALLLFGDTTAMMMIEERKIDIGSLWEYHANLE</sequence>
<dbReference type="GO" id="GO:0016853">
    <property type="term" value="F:isomerase activity"/>
    <property type="evidence" value="ECO:0007669"/>
    <property type="project" value="UniProtKB-KW"/>
</dbReference>
<evidence type="ECO:0000259" key="2">
    <source>
        <dbReference type="PROSITE" id="PS51464"/>
    </source>
</evidence>
<dbReference type="SUPFAM" id="SSF53697">
    <property type="entry name" value="SIS domain"/>
    <property type="match status" value="1"/>
</dbReference>
<dbReference type="Pfam" id="PF01380">
    <property type="entry name" value="SIS"/>
    <property type="match status" value="1"/>
</dbReference>
<protein>
    <submittedName>
        <fullName evidence="3">3-hexulose-6-phosphate isomerase</fullName>
    </submittedName>
</protein>
<evidence type="ECO:0000256" key="1">
    <source>
        <dbReference type="ARBA" id="ARBA00009235"/>
    </source>
</evidence>
<dbReference type="EMBL" id="UHJJ01000004">
    <property type="protein sequence ID" value="SUQ13838.1"/>
    <property type="molecule type" value="Genomic_DNA"/>
</dbReference>
<evidence type="ECO:0000313" key="3">
    <source>
        <dbReference type="EMBL" id="SUQ13838.1"/>
    </source>
</evidence>